<accession>A0AAW7CKG3</accession>
<dbReference type="RefSeq" id="WP_286038944.1">
    <property type="nucleotide sequence ID" value="NZ_JASVWJ010000006.1"/>
</dbReference>
<sequence>MESNKKYIKYIINWMDITKNDKSTLKEVNADLLNSQKENNENNSNKLYLIKTIIDSHMLYCDVFELLTEKKYYEAWCKLERIEINLISIKNNIEYLDTHHDYGLQFLTNMVRNWQMLYPYKIFLSSREIIHELQCSICHTQRSFLDNCIHEKGKLYNGQVCYDEVTKFEIITFDIVSTPVHKYSVLFPKSGDNNNYQYLDLVLNYVKSTHQIFSVRLLNRFFDNHHGILSPDAPCPCNRSMKLYKDCCLKRKYIYIQHVDLSFPTPLNVPAIFQ</sequence>
<protein>
    <submittedName>
        <fullName evidence="1">SecC motif-containing protein</fullName>
    </submittedName>
</protein>
<name>A0AAW7CKG3_9GAMM</name>
<proteinExistence type="predicted"/>
<evidence type="ECO:0000313" key="1">
    <source>
        <dbReference type="EMBL" id="MDL5354443.1"/>
    </source>
</evidence>
<organism evidence="1 2">
    <name type="scientific">Proteus faecis</name>
    <dbReference type="NCBI Taxonomy" id="2050967"/>
    <lineage>
        <taxon>Bacteria</taxon>
        <taxon>Pseudomonadati</taxon>
        <taxon>Pseudomonadota</taxon>
        <taxon>Gammaproteobacteria</taxon>
        <taxon>Enterobacterales</taxon>
        <taxon>Morganellaceae</taxon>
        <taxon>Proteus</taxon>
    </lineage>
</organism>
<dbReference type="EMBL" id="JASVWL010000003">
    <property type="protein sequence ID" value="MDL5354443.1"/>
    <property type="molecule type" value="Genomic_DNA"/>
</dbReference>
<dbReference type="AlphaFoldDB" id="A0AAW7CKG3"/>
<gene>
    <name evidence="1" type="ORF">QSH02_06245</name>
</gene>
<dbReference type="Proteomes" id="UP001224739">
    <property type="component" value="Unassembled WGS sequence"/>
</dbReference>
<comment type="caution">
    <text evidence="1">The sequence shown here is derived from an EMBL/GenBank/DDBJ whole genome shotgun (WGS) entry which is preliminary data.</text>
</comment>
<evidence type="ECO:0000313" key="2">
    <source>
        <dbReference type="Proteomes" id="UP001224739"/>
    </source>
</evidence>
<reference evidence="1" key="1">
    <citation type="submission" date="2023-06" db="EMBL/GenBank/DDBJ databases">
        <title>Acute promotion of culturable opportunistic pathogens and persistent increase of antibiotic resistance following antibiotic exposure in mouse gut microbiota.</title>
        <authorList>
            <person name="Li L."/>
            <person name="Wang B."/>
            <person name="Sun Y."/>
            <person name="Wang M."/>
            <person name="Xu H."/>
        </authorList>
    </citation>
    <scope>NUCLEOTIDE SEQUENCE</scope>
    <source>
        <strain evidence="1">EPA10_1</strain>
    </source>
</reference>
<dbReference type="GeneID" id="83612059"/>